<dbReference type="InterPro" id="IPR013087">
    <property type="entry name" value="Znf_C2H2_type"/>
</dbReference>
<evidence type="ECO:0000259" key="2">
    <source>
        <dbReference type="SMART" id="SM00355"/>
    </source>
</evidence>
<proteinExistence type="predicted"/>
<name>A0A0L0SAI0_ALLM3</name>
<dbReference type="Proteomes" id="UP000054350">
    <property type="component" value="Unassembled WGS sequence"/>
</dbReference>
<reference evidence="3 4" key="1">
    <citation type="submission" date="2009-11" db="EMBL/GenBank/DDBJ databases">
        <title>Annotation of Allomyces macrogynus ATCC 38327.</title>
        <authorList>
            <consortium name="The Broad Institute Genome Sequencing Platform"/>
            <person name="Russ C."/>
            <person name="Cuomo C."/>
            <person name="Burger G."/>
            <person name="Gray M.W."/>
            <person name="Holland P.W.H."/>
            <person name="King N."/>
            <person name="Lang F.B.F."/>
            <person name="Roger A.J."/>
            <person name="Ruiz-Trillo I."/>
            <person name="Young S.K."/>
            <person name="Zeng Q."/>
            <person name="Gargeya S."/>
            <person name="Fitzgerald M."/>
            <person name="Haas B."/>
            <person name="Abouelleil A."/>
            <person name="Alvarado L."/>
            <person name="Arachchi H.M."/>
            <person name="Berlin A."/>
            <person name="Chapman S.B."/>
            <person name="Gearin G."/>
            <person name="Goldberg J."/>
            <person name="Griggs A."/>
            <person name="Gujja S."/>
            <person name="Hansen M."/>
            <person name="Heiman D."/>
            <person name="Howarth C."/>
            <person name="Larimer J."/>
            <person name="Lui A."/>
            <person name="MacDonald P.J.P."/>
            <person name="McCowen C."/>
            <person name="Montmayeur A."/>
            <person name="Murphy C."/>
            <person name="Neiman D."/>
            <person name="Pearson M."/>
            <person name="Priest M."/>
            <person name="Roberts A."/>
            <person name="Saif S."/>
            <person name="Shea T."/>
            <person name="Sisk P."/>
            <person name="Stolte C."/>
            <person name="Sykes S."/>
            <person name="Wortman J."/>
            <person name="Nusbaum C."/>
            <person name="Birren B."/>
        </authorList>
    </citation>
    <scope>NUCLEOTIDE SEQUENCE [LARGE SCALE GENOMIC DNA]</scope>
    <source>
        <strain evidence="3 4">ATCC 38327</strain>
    </source>
</reference>
<gene>
    <name evidence="3" type="ORF">AMAG_18184</name>
</gene>
<protein>
    <recommendedName>
        <fullName evidence="2">C2H2-type domain-containing protein</fullName>
    </recommendedName>
</protein>
<dbReference type="AlphaFoldDB" id="A0A0L0SAI0"/>
<evidence type="ECO:0000313" key="3">
    <source>
        <dbReference type="EMBL" id="KNE59471.1"/>
    </source>
</evidence>
<dbReference type="OrthoDB" id="10409130at2759"/>
<keyword evidence="4" id="KW-1185">Reference proteome</keyword>
<feature type="domain" description="C2H2-type" evidence="2">
    <location>
        <begin position="239"/>
        <end position="263"/>
    </location>
</feature>
<accession>A0A0L0SAI0</accession>
<reference evidence="4" key="2">
    <citation type="submission" date="2009-11" db="EMBL/GenBank/DDBJ databases">
        <title>The Genome Sequence of Allomyces macrogynus strain ATCC 38327.</title>
        <authorList>
            <consortium name="The Broad Institute Genome Sequencing Platform"/>
            <person name="Russ C."/>
            <person name="Cuomo C."/>
            <person name="Shea T."/>
            <person name="Young S.K."/>
            <person name="Zeng Q."/>
            <person name="Koehrsen M."/>
            <person name="Haas B."/>
            <person name="Borodovsky M."/>
            <person name="Guigo R."/>
            <person name="Alvarado L."/>
            <person name="Berlin A."/>
            <person name="Borenstein D."/>
            <person name="Chen Z."/>
            <person name="Engels R."/>
            <person name="Freedman E."/>
            <person name="Gellesch M."/>
            <person name="Goldberg J."/>
            <person name="Griggs A."/>
            <person name="Gujja S."/>
            <person name="Heiman D."/>
            <person name="Hepburn T."/>
            <person name="Howarth C."/>
            <person name="Jen D."/>
            <person name="Larson L."/>
            <person name="Lewis B."/>
            <person name="Mehta T."/>
            <person name="Park D."/>
            <person name="Pearson M."/>
            <person name="Roberts A."/>
            <person name="Saif S."/>
            <person name="Shenoy N."/>
            <person name="Sisk P."/>
            <person name="Stolte C."/>
            <person name="Sykes S."/>
            <person name="Walk T."/>
            <person name="White J."/>
            <person name="Yandava C."/>
            <person name="Burger G."/>
            <person name="Gray M.W."/>
            <person name="Holland P.W.H."/>
            <person name="King N."/>
            <person name="Lang F.B.F."/>
            <person name="Roger A.J."/>
            <person name="Ruiz-Trillo I."/>
            <person name="Lander E."/>
            <person name="Nusbaum C."/>
        </authorList>
    </citation>
    <scope>NUCLEOTIDE SEQUENCE [LARGE SCALE GENOMIC DNA]</scope>
    <source>
        <strain evidence="4">ATCC 38327</strain>
    </source>
</reference>
<feature type="domain" description="C2H2-type" evidence="2">
    <location>
        <begin position="305"/>
        <end position="328"/>
    </location>
</feature>
<sequence length="333" mass="36359">MLPVDGDATGPASMLAGRDPPADSSCSAQDAHWPGIGGLYAPHTAAILGKWTWFQYLVAQGVSPRPSPASTPALLWRPLGAPAKTPWAEVIDQGDEDGWTLLMYAVLADCVEARDWPVGEGSEPAPLRFTSFFYETRPAQFRAQAACAAPQTPLWVAVALDSIPVLTAIAAHPILPSVLASLPRDAARRADLIRHLFRTARSLTALRLLSESLFPDPRTRCANLFDADTLGASPWLNRASCTFPGCTFTASHDIAYEHFKQVHGESAAHPNGDGQFPCPFPSCTRVLTARATCLRHFAWHFPRTFQCAVCHTWCRTPQSLATHVWEKHEKTTE</sequence>
<evidence type="ECO:0000313" key="4">
    <source>
        <dbReference type="Proteomes" id="UP000054350"/>
    </source>
</evidence>
<dbReference type="VEuPathDB" id="FungiDB:AMAG_18184"/>
<dbReference type="SMART" id="SM00355">
    <property type="entry name" value="ZnF_C2H2"/>
    <property type="match status" value="3"/>
</dbReference>
<feature type="domain" description="C2H2-type" evidence="2">
    <location>
        <begin position="276"/>
        <end position="300"/>
    </location>
</feature>
<feature type="region of interest" description="Disordered" evidence="1">
    <location>
        <begin position="1"/>
        <end position="29"/>
    </location>
</feature>
<dbReference type="EMBL" id="GG745334">
    <property type="protein sequence ID" value="KNE59471.1"/>
    <property type="molecule type" value="Genomic_DNA"/>
</dbReference>
<evidence type="ECO:0000256" key="1">
    <source>
        <dbReference type="SAM" id="MobiDB-lite"/>
    </source>
</evidence>
<organism evidence="3 4">
    <name type="scientific">Allomyces macrogynus (strain ATCC 38327)</name>
    <name type="common">Allomyces javanicus var. macrogynus</name>
    <dbReference type="NCBI Taxonomy" id="578462"/>
    <lineage>
        <taxon>Eukaryota</taxon>
        <taxon>Fungi</taxon>
        <taxon>Fungi incertae sedis</taxon>
        <taxon>Blastocladiomycota</taxon>
        <taxon>Blastocladiomycetes</taxon>
        <taxon>Blastocladiales</taxon>
        <taxon>Blastocladiaceae</taxon>
        <taxon>Allomyces</taxon>
    </lineage>
</organism>